<keyword evidence="6" id="KW-1185">Reference proteome</keyword>
<dbReference type="SFLD" id="SFLDG01019">
    <property type="entry name" value="Terpene_Cyclase_Like_1_C_Termi"/>
    <property type="match status" value="1"/>
</dbReference>
<evidence type="ECO:0000256" key="2">
    <source>
        <dbReference type="ARBA" id="ARBA00022723"/>
    </source>
</evidence>
<dbReference type="SFLD" id="SFLDS00005">
    <property type="entry name" value="Isoprenoid_Synthase_Type_I"/>
    <property type="match status" value="1"/>
</dbReference>
<feature type="domain" description="Terpene synthase metal-binding" evidence="4">
    <location>
        <begin position="1"/>
        <end position="229"/>
    </location>
</feature>
<evidence type="ECO:0000313" key="6">
    <source>
        <dbReference type="Proteomes" id="UP001341281"/>
    </source>
</evidence>
<accession>A0AAQ3PUK5</accession>
<dbReference type="SUPFAM" id="SSF48576">
    <property type="entry name" value="Terpenoid synthases"/>
    <property type="match status" value="1"/>
</dbReference>
<keyword evidence="2" id="KW-0479">Metal-binding</keyword>
<dbReference type="Pfam" id="PF03936">
    <property type="entry name" value="Terpene_synth_C"/>
    <property type="match status" value="1"/>
</dbReference>
<dbReference type="InterPro" id="IPR050148">
    <property type="entry name" value="Terpene_synthase-like"/>
</dbReference>
<keyword evidence="3" id="KW-0460">Magnesium</keyword>
<evidence type="ECO:0000256" key="1">
    <source>
        <dbReference type="ARBA" id="ARBA00001946"/>
    </source>
</evidence>
<dbReference type="GO" id="GO:0000287">
    <property type="term" value="F:magnesium ion binding"/>
    <property type="evidence" value="ECO:0007669"/>
    <property type="project" value="InterPro"/>
</dbReference>
<proteinExistence type="predicted"/>
<dbReference type="GO" id="GO:0016114">
    <property type="term" value="P:terpenoid biosynthetic process"/>
    <property type="evidence" value="ECO:0007669"/>
    <property type="project" value="InterPro"/>
</dbReference>
<gene>
    <name evidence="5" type="ORF">U9M48_007019</name>
</gene>
<protein>
    <recommendedName>
        <fullName evidence="4">Terpene synthase metal-binding domain-containing protein</fullName>
    </recommendedName>
</protein>
<evidence type="ECO:0000256" key="3">
    <source>
        <dbReference type="ARBA" id="ARBA00022842"/>
    </source>
</evidence>
<dbReference type="Proteomes" id="UP001341281">
    <property type="component" value="Chromosome 02"/>
</dbReference>
<evidence type="ECO:0000313" key="5">
    <source>
        <dbReference type="EMBL" id="WVZ56501.1"/>
    </source>
</evidence>
<dbReference type="AlphaFoldDB" id="A0AAQ3PUK5"/>
<organism evidence="5 6">
    <name type="scientific">Paspalum notatum var. saurae</name>
    <dbReference type="NCBI Taxonomy" id="547442"/>
    <lineage>
        <taxon>Eukaryota</taxon>
        <taxon>Viridiplantae</taxon>
        <taxon>Streptophyta</taxon>
        <taxon>Embryophyta</taxon>
        <taxon>Tracheophyta</taxon>
        <taxon>Spermatophyta</taxon>
        <taxon>Magnoliopsida</taxon>
        <taxon>Liliopsida</taxon>
        <taxon>Poales</taxon>
        <taxon>Poaceae</taxon>
        <taxon>PACMAD clade</taxon>
        <taxon>Panicoideae</taxon>
        <taxon>Andropogonodae</taxon>
        <taxon>Paspaleae</taxon>
        <taxon>Paspalinae</taxon>
        <taxon>Paspalum</taxon>
    </lineage>
</organism>
<dbReference type="PANTHER" id="PTHR31225">
    <property type="entry name" value="OS04G0344100 PROTEIN-RELATED"/>
    <property type="match status" value="1"/>
</dbReference>
<dbReference type="InterPro" id="IPR034741">
    <property type="entry name" value="Terpene_cyclase-like_1_C"/>
</dbReference>
<dbReference type="EMBL" id="CP144746">
    <property type="protein sequence ID" value="WVZ56501.1"/>
    <property type="molecule type" value="Genomic_DNA"/>
</dbReference>
<comment type="cofactor">
    <cofactor evidence="1">
        <name>Mg(2+)</name>
        <dbReference type="ChEBI" id="CHEBI:18420"/>
    </cofactor>
</comment>
<feature type="non-terminal residue" evidence="5">
    <location>
        <position position="285"/>
    </location>
</feature>
<dbReference type="InterPro" id="IPR008949">
    <property type="entry name" value="Isoprenoid_synthase_dom_sf"/>
</dbReference>
<sequence length="285" mass="32660">MECFYFATGVAPEPSLEACREVVAKTFCLIVLLDDIYDVYGTLDELVMFTDAIERWEETASEGLPEYMKAIYLTIMDTSNEVAEHVLRQEGCDARFLVKKALVLVSRWHDLCKAFLLEAKWHHNSYKPTLQEYLDNGWVSVSGPLMLLHAFLMLKKGISPNSITQLERYPELVQSVSKIFRLCNDSATHSEELKRRDAPSSISIYMSENRVVEHDARKAMRDMTMDTWKIVNQDAFNNCRYPLSFANACVNMARISHCIYQGGDGIGAPDDKKKMEIKELFLEPF</sequence>
<dbReference type="Gene3D" id="1.10.600.10">
    <property type="entry name" value="Farnesyl Diphosphate Synthase"/>
    <property type="match status" value="1"/>
</dbReference>
<name>A0AAQ3PUK5_PASNO</name>
<reference evidence="5 6" key="1">
    <citation type="submission" date="2024-02" db="EMBL/GenBank/DDBJ databases">
        <title>High-quality chromosome-scale genome assembly of Pensacola bahiagrass (Paspalum notatum Flugge var. saurae).</title>
        <authorList>
            <person name="Vega J.M."/>
            <person name="Podio M."/>
            <person name="Orjuela J."/>
            <person name="Siena L.A."/>
            <person name="Pessino S.C."/>
            <person name="Combes M.C."/>
            <person name="Mariac C."/>
            <person name="Albertini E."/>
            <person name="Pupilli F."/>
            <person name="Ortiz J.P.A."/>
            <person name="Leblanc O."/>
        </authorList>
    </citation>
    <scope>NUCLEOTIDE SEQUENCE [LARGE SCALE GENOMIC DNA]</scope>
    <source>
        <strain evidence="5">R1</strain>
        <tissue evidence="5">Leaf</tissue>
    </source>
</reference>
<dbReference type="InterPro" id="IPR005630">
    <property type="entry name" value="Terpene_synthase_metal-bd"/>
</dbReference>
<dbReference type="PANTHER" id="PTHR31225:SF252">
    <property type="entry name" value="TERPENE SYNTHASE 12-RELATED"/>
    <property type="match status" value="1"/>
</dbReference>
<dbReference type="GO" id="GO:0010333">
    <property type="term" value="F:terpene synthase activity"/>
    <property type="evidence" value="ECO:0007669"/>
    <property type="project" value="InterPro"/>
</dbReference>
<evidence type="ECO:0000259" key="4">
    <source>
        <dbReference type="Pfam" id="PF03936"/>
    </source>
</evidence>